<accession>A0A699YPT6</accession>
<dbReference type="InterPro" id="IPR027417">
    <property type="entry name" value="P-loop_NTPase"/>
</dbReference>
<dbReference type="InterPro" id="IPR022374">
    <property type="entry name" value="EttA"/>
</dbReference>
<dbReference type="PANTHER" id="PTHR43858:SF1">
    <property type="entry name" value="ABC TRANSPORTER-RELATED PROTEIN"/>
    <property type="match status" value="1"/>
</dbReference>
<name>A0A699YPT6_HAELA</name>
<dbReference type="SUPFAM" id="SSF52540">
    <property type="entry name" value="P-loop containing nucleoside triphosphate hydrolases"/>
    <property type="match status" value="1"/>
</dbReference>
<gene>
    <name evidence="1" type="ORF">HaLaN_03761</name>
</gene>
<comment type="caution">
    <text evidence="1">The sequence shown here is derived from an EMBL/GenBank/DDBJ whole genome shotgun (WGS) entry which is preliminary data.</text>
</comment>
<dbReference type="AlphaFoldDB" id="A0A699YPT6"/>
<evidence type="ECO:0000313" key="1">
    <source>
        <dbReference type="EMBL" id="GFH08744.1"/>
    </source>
</evidence>
<evidence type="ECO:0000313" key="2">
    <source>
        <dbReference type="Proteomes" id="UP000485058"/>
    </source>
</evidence>
<organism evidence="1 2">
    <name type="scientific">Haematococcus lacustris</name>
    <name type="common">Green alga</name>
    <name type="synonym">Haematococcus pluvialis</name>
    <dbReference type="NCBI Taxonomy" id="44745"/>
    <lineage>
        <taxon>Eukaryota</taxon>
        <taxon>Viridiplantae</taxon>
        <taxon>Chlorophyta</taxon>
        <taxon>core chlorophytes</taxon>
        <taxon>Chlorophyceae</taxon>
        <taxon>CS clade</taxon>
        <taxon>Chlamydomonadales</taxon>
        <taxon>Haematococcaceae</taxon>
        <taxon>Haematococcus</taxon>
    </lineage>
</organism>
<dbReference type="GO" id="GO:0045900">
    <property type="term" value="P:negative regulation of translational elongation"/>
    <property type="evidence" value="ECO:0007669"/>
    <property type="project" value="InterPro"/>
</dbReference>
<dbReference type="PANTHER" id="PTHR43858">
    <property type="entry name" value="ENERGY-DEPENDENT TRANSLATIONAL THROTTLE PROTEIN ETTA"/>
    <property type="match status" value="1"/>
</dbReference>
<dbReference type="EMBL" id="BLLF01000182">
    <property type="protein sequence ID" value="GFH08744.1"/>
    <property type="molecule type" value="Genomic_DNA"/>
</dbReference>
<dbReference type="Gene3D" id="3.40.50.300">
    <property type="entry name" value="P-loop containing nucleotide triphosphate hydrolases"/>
    <property type="match status" value="1"/>
</dbReference>
<proteinExistence type="predicted"/>
<reference evidence="1 2" key="1">
    <citation type="submission" date="2020-02" db="EMBL/GenBank/DDBJ databases">
        <title>Draft genome sequence of Haematococcus lacustris strain NIES-144.</title>
        <authorList>
            <person name="Morimoto D."/>
            <person name="Nakagawa S."/>
            <person name="Yoshida T."/>
            <person name="Sawayama S."/>
        </authorList>
    </citation>
    <scope>NUCLEOTIDE SEQUENCE [LARGE SCALE GENOMIC DNA]</scope>
    <source>
        <strain evidence="1 2">NIES-144</strain>
    </source>
</reference>
<protein>
    <submittedName>
        <fullName evidence="1">ABC transporter domain-containing protein</fullName>
    </submittedName>
</protein>
<sequence>PSHFLLDDGDVRRDTCRCRLAVFCFRLGLAHVALQLAELRQAPGDICLHCLQLLHQSDEPTNDLDVATLRCLEDAIENFAGSVLLISHDRWFLDRVATHILAYEGDSKVTWFQGSYTEYEEDRRKRSGGGDPTRVKFRKLATA</sequence>
<dbReference type="Proteomes" id="UP000485058">
    <property type="component" value="Unassembled WGS sequence"/>
</dbReference>
<feature type="non-terminal residue" evidence="1">
    <location>
        <position position="1"/>
    </location>
</feature>
<keyword evidence="2" id="KW-1185">Reference proteome</keyword>